<dbReference type="Proteomes" id="UP000199501">
    <property type="component" value="Unassembled WGS sequence"/>
</dbReference>
<keyword evidence="5" id="KW-0678">Repressor</keyword>
<proteinExistence type="inferred from homology"/>
<accession>A0A1G6UG28</accession>
<dbReference type="GO" id="GO:0005829">
    <property type="term" value="C:cytosol"/>
    <property type="evidence" value="ECO:0007669"/>
    <property type="project" value="TreeGrafter"/>
</dbReference>
<evidence type="ECO:0000256" key="8">
    <source>
        <dbReference type="ARBA" id="ARBA00023015"/>
    </source>
</evidence>
<dbReference type="InterPro" id="IPR002481">
    <property type="entry name" value="FUR"/>
</dbReference>
<dbReference type="Gene3D" id="3.30.1490.190">
    <property type="match status" value="1"/>
</dbReference>
<dbReference type="GO" id="GO:0003700">
    <property type="term" value="F:DNA-binding transcription factor activity"/>
    <property type="evidence" value="ECO:0007669"/>
    <property type="project" value="InterPro"/>
</dbReference>
<dbReference type="GO" id="GO:0008270">
    <property type="term" value="F:zinc ion binding"/>
    <property type="evidence" value="ECO:0007669"/>
    <property type="project" value="TreeGrafter"/>
</dbReference>
<evidence type="ECO:0000256" key="11">
    <source>
        <dbReference type="PIRSR" id="PIRSR602481-1"/>
    </source>
</evidence>
<keyword evidence="9" id="KW-0238">DNA-binding</keyword>
<evidence type="ECO:0000256" key="5">
    <source>
        <dbReference type="ARBA" id="ARBA00022491"/>
    </source>
</evidence>
<dbReference type="SUPFAM" id="SSF46785">
    <property type="entry name" value="Winged helix' DNA-binding domain"/>
    <property type="match status" value="1"/>
</dbReference>
<sequence>MPTDPPPLTDHDTHVLRALTATTRFLTVVRLHEILLTQGHHMPLRSVYRCLNRLIRADLVDRMPTRAGTAVYRRRADRRDRHHLVCANCGHTAEIADDDIAAWVSDAARAHGFTDATTGVTLSGTCASCAATYRDDEA</sequence>
<keyword evidence="7 11" id="KW-0862">Zinc</keyword>
<reference evidence="13" key="1">
    <citation type="submission" date="2016-10" db="EMBL/GenBank/DDBJ databases">
        <authorList>
            <person name="Varghese N."/>
            <person name="Submissions S."/>
        </authorList>
    </citation>
    <scope>NUCLEOTIDE SEQUENCE [LARGE SCALE GENOMIC DNA]</scope>
    <source>
        <strain evidence="13">IBRC-M 10403</strain>
    </source>
</reference>
<evidence type="ECO:0000256" key="6">
    <source>
        <dbReference type="ARBA" id="ARBA00022723"/>
    </source>
</evidence>
<evidence type="ECO:0000256" key="4">
    <source>
        <dbReference type="ARBA" id="ARBA00022490"/>
    </source>
</evidence>
<dbReference type="STRING" id="1271860.SAMN05216174_110228"/>
<dbReference type="InterPro" id="IPR036390">
    <property type="entry name" value="WH_DNA-bd_sf"/>
</dbReference>
<dbReference type="AlphaFoldDB" id="A0A1G6UG28"/>
<comment type="cofactor">
    <cofactor evidence="11">
        <name>Zn(2+)</name>
        <dbReference type="ChEBI" id="CHEBI:29105"/>
    </cofactor>
    <text evidence="11">Binds 1 zinc ion per subunit.</text>
</comment>
<evidence type="ECO:0000256" key="3">
    <source>
        <dbReference type="ARBA" id="ARBA00011738"/>
    </source>
</evidence>
<evidence type="ECO:0000256" key="1">
    <source>
        <dbReference type="ARBA" id="ARBA00004496"/>
    </source>
</evidence>
<keyword evidence="6 11" id="KW-0479">Metal-binding</keyword>
<dbReference type="InterPro" id="IPR036388">
    <property type="entry name" value="WH-like_DNA-bd_sf"/>
</dbReference>
<evidence type="ECO:0000256" key="2">
    <source>
        <dbReference type="ARBA" id="ARBA00007957"/>
    </source>
</evidence>
<dbReference type="PANTHER" id="PTHR33202:SF2">
    <property type="entry name" value="FERRIC UPTAKE REGULATION PROTEIN"/>
    <property type="match status" value="1"/>
</dbReference>
<evidence type="ECO:0000256" key="9">
    <source>
        <dbReference type="ARBA" id="ARBA00023125"/>
    </source>
</evidence>
<keyword evidence="4" id="KW-0963">Cytoplasm</keyword>
<dbReference type="EMBL" id="FMZZ01000010">
    <property type="protein sequence ID" value="SDD39515.1"/>
    <property type="molecule type" value="Genomic_DNA"/>
</dbReference>
<dbReference type="GO" id="GO:0045892">
    <property type="term" value="P:negative regulation of DNA-templated transcription"/>
    <property type="evidence" value="ECO:0007669"/>
    <property type="project" value="TreeGrafter"/>
</dbReference>
<evidence type="ECO:0000313" key="13">
    <source>
        <dbReference type="Proteomes" id="UP000199501"/>
    </source>
</evidence>
<dbReference type="PANTHER" id="PTHR33202">
    <property type="entry name" value="ZINC UPTAKE REGULATION PROTEIN"/>
    <property type="match status" value="1"/>
</dbReference>
<name>A0A1G6UG28_9PSEU</name>
<comment type="subunit">
    <text evidence="3">Homodimer.</text>
</comment>
<dbReference type="Gene3D" id="1.10.10.10">
    <property type="entry name" value="Winged helix-like DNA-binding domain superfamily/Winged helix DNA-binding domain"/>
    <property type="match status" value="1"/>
</dbReference>
<feature type="binding site" evidence="11">
    <location>
        <position position="129"/>
    </location>
    <ligand>
        <name>Zn(2+)</name>
        <dbReference type="ChEBI" id="CHEBI:29105"/>
    </ligand>
</feature>
<dbReference type="OrthoDB" id="8659436at2"/>
<feature type="binding site" evidence="11">
    <location>
        <position position="86"/>
    </location>
    <ligand>
        <name>Zn(2+)</name>
        <dbReference type="ChEBI" id="CHEBI:29105"/>
    </ligand>
</feature>
<dbReference type="RefSeq" id="WP_091453654.1">
    <property type="nucleotide sequence ID" value="NZ_FMZZ01000010.1"/>
</dbReference>
<dbReference type="GO" id="GO:0000976">
    <property type="term" value="F:transcription cis-regulatory region binding"/>
    <property type="evidence" value="ECO:0007669"/>
    <property type="project" value="TreeGrafter"/>
</dbReference>
<evidence type="ECO:0000256" key="7">
    <source>
        <dbReference type="ARBA" id="ARBA00022833"/>
    </source>
</evidence>
<keyword evidence="8" id="KW-0805">Transcription regulation</keyword>
<feature type="binding site" evidence="11">
    <location>
        <position position="89"/>
    </location>
    <ligand>
        <name>Zn(2+)</name>
        <dbReference type="ChEBI" id="CHEBI:29105"/>
    </ligand>
</feature>
<feature type="binding site" evidence="11">
    <location>
        <position position="126"/>
    </location>
    <ligand>
        <name>Zn(2+)</name>
        <dbReference type="ChEBI" id="CHEBI:29105"/>
    </ligand>
</feature>
<dbReference type="InterPro" id="IPR043135">
    <property type="entry name" value="Fur_C"/>
</dbReference>
<protein>
    <submittedName>
        <fullName evidence="12">Fur family transcriptional regulator, ferric uptake regulator</fullName>
    </submittedName>
</protein>
<comment type="subcellular location">
    <subcellularLocation>
        <location evidence="1">Cytoplasm</location>
    </subcellularLocation>
</comment>
<organism evidence="12 13">
    <name type="scientific">Actinokineospora iranica</name>
    <dbReference type="NCBI Taxonomy" id="1271860"/>
    <lineage>
        <taxon>Bacteria</taxon>
        <taxon>Bacillati</taxon>
        <taxon>Actinomycetota</taxon>
        <taxon>Actinomycetes</taxon>
        <taxon>Pseudonocardiales</taxon>
        <taxon>Pseudonocardiaceae</taxon>
        <taxon>Actinokineospora</taxon>
    </lineage>
</organism>
<comment type="similarity">
    <text evidence="2">Belongs to the Fur family.</text>
</comment>
<evidence type="ECO:0000313" key="12">
    <source>
        <dbReference type="EMBL" id="SDD39515.1"/>
    </source>
</evidence>
<evidence type="ECO:0000256" key="10">
    <source>
        <dbReference type="ARBA" id="ARBA00023163"/>
    </source>
</evidence>
<dbReference type="Pfam" id="PF01475">
    <property type="entry name" value="FUR"/>
    <property type="match status" value="1"/>
</dbReference>
<keyword evidence="13" id="KW-1185">Reference proteome</keyword>
<gene>
    <name evidence="12" type="ORF">SAMN05216174_110228</name>
</gene>
<dbReference type="GO" id="GO:1900376">
    <property type="term" value="P:regulation of secondary metabolite biosynthetic process"/>
    <property type="evidence" value="ECO:0007669"/>
    <property type="project" value="TreeGrafter"/>
</dbReference>
<keyword evidence="10" id="KW-0804">Transcription</keyword>